<dbReference type="Gene3D" id="3.30.230.10">
    <property type="match status" value="1"/>
</dbReference>
<proteinExistence type="inferred from homology"/>
<comment type="similarity">
    <text evidence="1 4">Belongs to the universal ribosomal protein uS9 family.</text>
</comment>
<dbReference type="PANTHER" id="PTHR21569">
    <property type="entry name" value="RIBOSOMAL PROTEIN S9"/>
    <property type="match status" value="1"/>
</dbReference>
<dbReference type="Proteomes" id="UP000783287">
    <property type="component" value="Unassembled WGS sequence"/>
</dbReference>
<evidence type="ECO:0000313" key="8">
    <source>
        <dbReference type="Proteomes" id="UP000783287"/>
    </source>
</evidence>
<accession>A0A955L6F1</accession>
<name>A0A955L6F1_9BACT</name>
<evidence type="ECO:0000256" key="1">
    <source>
        <dbReference type="ARBA" id="ARBA00005251"/>
    </source>
</evidence>
<dbReference type="InterPro" id="IPR020574">
    <property type="entry name" value="Ribosomal_uS9_CS"/>
</dbReference>
<dbReference type="GO" id="GO:0003735">
    <property type="term" value="F:structural constituent of ribosome"/>
    <property type="evidence" value="ECO:0007669"/>
    <property type="project" value="InterPro"/>
</dbReference>
<evidence type="ECO:0000256" key="3">
    <source>
        <dbReference type="ARBA" id="ARBA00023274"/>
    </source>
</evidence>
<dbReference type="EMBL" id="JAGQLK010000081">
    <property type="protein sequence ID" value="MCA9383508.1"/>
    <property type="molecule type" value="Genomic_DNA"/>
</dbReference>
<dbReference type="GO" id="GO:0003723">
    <property type="term" value="F:RNA binding"/>
    <property type="evidence" value="ECO:0007669"/>
    <property type="project" value="TreeGrafter"/>
</dbReference>
<comment type="caution">
    <text evidence="7">The sequence shown here is derived from an EMBL/GenBank/DDBJ whole genome shotgun (WGS) entry which is preliminary data.</text>
</comment>
<keyword evidence="2 4" id="KW-0689">Ribosomal protein</keyword>
<dbReference type="GO" id="GO:0022627">
    <property type="term" value="C:cytosolic small ribosomal subunit"/>
    <property type="evidence" value="ECO:0007669"/>
    <property type="project" value="TreeGrafter"/>
</dbReference>
<sequence length="125" mass="14113">NYALGRRKTSTATVRLYEGKGDSTVNGKPLAEIYPSKIDKAIIHSPLKTIDKIGEFYFTVRTAGGGIKGQRDAIVHGLARALVDYDEAFKQPLKKEGFLTRDPRMVERKHTGFRKARKSEQYSKR</sequence>
<feature type="region of interest" description="Disordered" evidence="6">
    <location>
        <begin position="100"/>
        <end position="125"/>
    </location>
</feature>
<dbReference type="NCBIfam" id="NF001099">
    <property type="entry name" value="PRK00132.1"/>
    <property type="match status" value="1"/>
</dbReference>
<dbReference type="FunFam" id="3.30.230.10:FF:000001">
    <property type="entry name" value="30S ribosomal protein S9"/>
    <property type="match status" value="1"/>
</dbReference>
<dbReference type="InterPro" id="IPR023035">
    <property type="entry name" value="Ribosomal_uS9_bac/plastid"/>
</dbReference>
<feature type="compositionally biased region" description="Basic and acidic residues" evidence="6">
    <location>
        <begin position="100"/>
        <end position="110"/>
    </location>
</feature>
<keyword evidence="3 4" id="KW-0687">Ribonucleoprotein</keyword>
<evidence type="ECO:0000256" key="6">
    <source>
        <dbReference type="SAM" id="MobiDB-lite"/>
    </source>
</evidence>
<evidence type="ECO:0000256" key="4">
    <source>
        <dbReference type="RuleBase" id="RU003815"/>
    </source>
</evidence>
<evidence type="ECO:0000313" key="7">
    <source>
        <dbReference type="EMBL" id="MCA9383508.1"/>
    </source>
</evidence>
<dbReference type="PROSITE" id="PS00360">
    <property type="entry name" value="RIBOSOMAL_S9"/>
    <property type="match status" value="1"/>
</dbReference>
<dbReference type="InterPro" id="IPR014721">
    <property type="entry name" value="Ribsml_uS5_D2-typ_fold_subgr"/>
</dbReference>
<dbReference type="GO" id="GO:0006412">
    <property type="term" value="P:translation"/>
    <property type="evidence" value="ECO:0007669"/>
    <property type="project" value="InterPro"/>
</dbReference>
<dbReference type="SUPFAM" id="SSF54211">
    <property type="entry name" value="Ribosomal protein S5 domain 2-like"/>
    <property type="match status" value="1"/>
</dbReference>
<dbReference type="AlphaFoldDB" id="A0A955L6F1"/>
<reference evidence="7" key="1">
    <citation type="submission" date="2020-04" db="EMBL/GenBank/DDBJ databases">
        <authorList>
            <person name="Zhang T."/>
        </authorList>
    </citation>
    <scope>NUCLEOTIDE SEQUENCE</scope>
    <source>
        <strain evidence="7">HKST-UBA14</strain>
    </source>
</reference>
<feature type="non-terminal residue" evidence="7">
    <location>
        <position position="1"/>
    </location>
</feature>
<dbReference type="Pfam" id="PF00380">
    <property type="entry name" value="Ribosomal_S9"/>
    <property type="match status" value="1"/>
</dbReference>
<gene>
    <name evidence="7" type="primary">rpsI</name>
    <name evidence="7" type="ORF">KC909_04025</name>
</gene>
<protein>
    <recommendedName>
        <fullName evidence="5">30S ribosomal protein S9</fullName>
    </recommendedName>
</protein>
<evidence type="ECO:0000256" key="2">
    <source>
        <dbReference type="ARBA" id="ARBA00022980"/>
    </source>
</evidence>
<reference evidence="7" key="2">
    <citation type="journal article" date="2021" name="Microbiome">
        <title>Successional dynamics and alternative stable states in a saline activated sludge microbial community over 9 years.</title>
        <authorList>
            <person name="Wang Y."/>
            <person name="Ye J."/>
            <person name="Ju F."/>
            <person name="Liu L."/>
            <person name="Boyd J.A."/>
            <person name="Deng Y."/>
            <person name="Parks D.H."/>
            <person name="Jiang X."/>
            <person name="Yin X."/>
            <person name="Woodcroft B.J."/>
            <person name="Tyson G.W."/>
            <person name="Hugenholtz P."/>
            <person name="Polz M.F."/>
            <person name="Zhang T."/>
        </authorList>
    </citation>
    <scope>NUCLEOTIDE SEQUENCE</scope>
    <source>
        <strain evidence="7">HKST-UBA14</strain>
    </source>
</reference>
<evidence type="ECO:0000256" key="5">
    <source>
        <dbReference type="RuleBase" id="RU003816"/>
    </source>
</evidence>
<dbReference type="PANTHER" id="PTHR21569:SF1">
    <property type="entry name" value="SMALL RIBOSOMAL SUBUNIT PROTEIN US9M"/>
    <property type="match status" value="1"/>
</dbReference>
<dbReference type="InterPro" id="IPR000754">
    <property type="entry name" value="Ribosomal_uS9"/>
</dbReference>
<organism evidence="7 8">
    <name type="scientific">Candidatus Dojkabacteria bacterium</name>
    <dbReference type="NCBI Taxonomy" id="2099670"/>
    <lineage>
        <taxon>Bacteria</taxon>
        <taxon>Candidatus Dojkabacteria</taxon>
    </lineage>
</organism>
<dbReference type="InterPro" id="IPR020568">
    <property type="entry name" value="Ribosomal_Su5_D2-typ_SF"/>
</dbReference>